<dbReference type="InterPro" id="IPR027417">
    <property type="entry name" value="P-loop_NTPase"/>
</dbReference>
<reference evidence="6" key="1">
    <citation type="journal article" date="2022" name="G3 (Bethesda)">
        <title>Unveiling the complete genome sequence of Alicyclobacillus acidoterrestris DSM 3922T, a taint-producing strain.</title>
        <authorList>
            <person name="Leonardo I.C."/>
            <person name="Barreto Crespo M.T."/>
            <person name="Gaspar F.B."/>
        </authorList>
    </citation>
    <scope>NUCLEOTIDE SEQUENCE [LARGE SCALE GENOMIC DNA]</scope>
    <source>
        <strain evidence="6">DSM 3922</strain>
    </source>
</reference>
<dbReference type="SUPFAM" id="SSF52540">
    <property type="entry name" value="P-loop containing nucleoside triphosphate hydrolases"/>
    <property type="match status" value="1"/>
</dbReference>
<name>T0DE36_ALIAG</name>
<evidence type="ECO:0000313" key="5">
    <source>
        <dbReference type="EMBL" id="UNO51047.1"/>
    </source>
</evidence>
<comment type="similarity">
    <text evidence="1">Belongs to the SMC family. SbcC subfamily.</text>
</comment>
<dbReference type="Pfam" id="PF13476">
    <property type="entry name" value="AAA_23"/>
    <property type="match status" value="1"/>
</dbReference>
<keyword evidence="5" id="KW-0614">Plasmid</keyword>
<sequence>MKLKMVIVENFRCFANETFSFSDETIVRAFNGAGKSTIAEAVVWCLYGTNIMGSKRYDSVLMREGTNNMKVITVWETASGQDVTVERVKPETGGVKQFINGNKVRPGQLESLFFNSVQEFLSVFIPGYFSSIEPKDAKAIIARYSDVEPNIVLSSLLPKHRGVLENEKFGMGYDSIQILAKKASTELRELTEDLLRLDGEISTYEAILAEPKPEQPKSLVTEEIKAQVNRYSERIAEFDFTQKNVMNQRKELNTQIYRKQETYKSIRAQRKTLDDTCPTCKQKLLGDALKTAKQEVEFHNATVERELKKIELEGIELRKKLEELQSLESHKTISEIEKMRNFVNKVNTQLGNERDAFTRYEEWQKRYDRASNELNRLKGIREIQQENIEKLSLKIEATKAFRSQYVRMQQNKIDKLLDNVKIQLFRVNEDGEVLDGFRILWNNKPYNLLSHSEKVWCDLEIGRAIFQLRPNPEPFPVFVDDAESVLNLFNTQHDRQIIAAYAYRSSLIVEERKLTALHLEEEIRNLQSLISSRSA</sequence>
<comment type="subunit">
    <text evidence="2">Heterodimer of SbcC and SbcD.</text>
</comment>
<dbReference type="Proteomes" id="UP000829401">
    <property type="component" value="Plasmid pDSM3922.1"/>
</dbReference>
<dbReference type="EMBL" id="CP080468">
    <property type="protein sequence ID" value="UNO51047.1"/>
    <property type="molecule type" value="Genomic_DNA"/>
</dbReference>
<organism evidence="5 6">
    <name type="scientific">Alicyclobacillus acidoterrestris (strain ATCC 49025 / DSM 3922 / CIP 106132 / NCIMB 13137 / GD3B)</name>
    <dbReference type="NCBI Taxonomy" id="1356854"/>
    <lineage>
        <taxon>Bacteria</taxon>
        <taxon>Bacillati</taxon>
        <taxon>Bacillota</taxon>
        <taxon>Bacilli</taxon>
        <taxon>Bacillales</taxon>
        <taxon>Alicyclobacillaceae</taxon>
        <taxon>Alicyclobacillus</taxon>
    </lineage>
</organism>
<dbReference type="eggNOG" id="COG1196">
    <property type="taxonomic scope" value="Bacteria"/>
</dbReference>
<gene>
    <name evidence="5" type="ORF">K1I37_20950</name>
</gene>
<accession>T0DE36</accession>
<dbReference type="InterPro" id="IPR038729">
    <property type="entry name" value="Rad50/SbcC_AAA"/>
</dbReference>
<dbReference type="KEGG" id="aaco:K1I37_20950"/>
<evidence type="ECO:0000313" key="6">
    <source>
        <dbReference type="Proteomes" id="UP000829401"/>
    </source>
</evidence>
<evidence type="ECO:0000256" key="2">
    <source>
        <dbReference type="ARBA" id="ARBA00011322"/>
    </source>
</evidence>
<evidence type="ECO:0000259" key="4">
    <source>
        <dbReference type="Pfam" id="PF13476"/>
    </source>
</evidence>
<feature type="domain" description="Rad50/SbcC-type AAA" evidence="4">
    <location>
        <begin position="8"/>
        <end position="269"/>
    </location>
</feature>
<accession>A0A9E6ZJQ2</accession>
<keyword evidence="6" id="KW-1185">Reference proteome</keyword>
<dbReference type="STRING" id="1356854.N007_04820"/>
<dbReference type="RefSeq" id="WP_021296011.1">
    <property type="nucleotide sequence ID" value="NZ_AURB01000122.1"/>
</dbReference>
<evidence type="ECO:0000256" key="1">
    <source>
        <dbReference type="ARBA" id="ARBA00006930"/>
    </source>
</evidence>
<dbReference type="AlphaFoldDB" id="T0DE36"/>
<dbReference type="Gene3D" id="3.40.50.300">
    <property type="entry name" value="P-loop containing nucleotide triphosphate hydrolases"/>
    <property type="match status" value="1"/>
</dbReference>
<dbReference type="PANTHER" id="PTHR32114">
    <property type="entry name" value="ABC TRANSPORTER ABCH.3"/>
    <property type="match status" value="1"/>
</dbReference>
<evidence type="ECO:0000256" key="3">
    <source>
        <dbReference type="ARBA" id="ARBA00013368"/>
    </source>
</evidence>
<geneLocation type="plasmid" evidence="6">
    <name>pDSM3922.1</name>
</geneLocation>
<protein>
    <recommendedName>
        <fullName evidence="3">Nuclease SbcCD subunit C</fullName>
    </recommendedName>
</protein>
<dbReference type="PANTHER" id="PTHR32114:SF2">
    <property type="entry name" value="ABC TRANSPORTER ABCH.3"/>
    <property type="match status" value="1"/>
</dbReference>
<dbReference type="OrthoDB" id="1698838at2"/>
<proteinExistence type="inferred from homology"/>